<dbReference type="Gene3D" id="3.30.830.10">
    <property type="entry name" value="Metalloenzyme, LuxS/M16 peptidase-like"/>
    <property type="match status" value="2"/>
</dbReference>
<reference evidence="6" key="1">
    <citation type="submission" date="2017-09" db="EMBL/GenBank/DDBJ databases">
        <title>Depth-based differentiation of microbial function through sediment-hosted aquifers and enrichment of novel symbionts in the deep terrestrial subsurface.</title>
        <authorList>
            <person name="Probst A.J."/>
            <person name="Ladd B."/>
            <person name="Jarett J.K."/>
            <person name="Geller-Mcgrath D.E."/>
            <person name="Sieber C.M.K."/>
            <person name="Emerson J.B."/>
            <person name="Anantharaman K."/>
            <person name="Thomas B.C."/>
            <person name="Malmstrom R."/>
            <person name="Stieglmeier M."/>
            <person name="Klingl A."/>
            <person name="Woyke T."/>
            <person name="Ryan C.M."/>
            <person name="Banfield J.F."/>
        </authorList>
    </citation>
    <scope>NUCLEOTIDE SEQUENCE [LARGE SCALE GENOMIC DNA]</scope>
</reference>
<gene>
    <name evidence="5" type="ORF">COT81_02750</name>
</gene>
<comment type="similarity">
    <text evidence="1 2">Belongs to the peptidase M16 family.</text>
</comment>
<name>A0A2H0W3L1_9BACT</name>
<dbReference type="GO" id="GO:0046872">
    <property type="term" value="F:metal ion binding"/>
    <property type="evidence" value="ECO:0007669"/>
    <property type="project" value="InterPro"/>
</dbReference>
<protein>
    <recommendedName>
        <fullName evidence="7">Peptidase M16</fullName>
    </recommendedName>
</protein>
<dbReference type="Proteomes" id="UP000230935">
    <property type="component" value="Unassembled WGS sequence"/>
</dbReference>
<dbReference type="InterPro" id="IPR011765">
    <property type="entry name" value="Pept_M16_N"/>
</dbReference>
<dbReference type="PANTHER" id="PTHR11851">
    <property type="entry name" value="METALLOPROTEASE"/>
    <property type="match status" value="1"/>
</dbReference>
<feature type="domain" description="Peptidase M16 C-terminal" evidence="4">
    <location>
        <begin position="169"/>
        <end position="340"/>
    </location>
</feature>
<evidence type="ECO:0000259" key="4">
    <source>
        <dbReference type="Pfam" id="PF05193"/>
    </source>
</evidence>
<comment type="caution">
    <text evidence="5">The sequence shown here is derived from an EMBL/GenBank/DDBJ whole genome shotgun (WGS) entry which is preliminary data.</text>
</comment>
<dbReference type="Pfam" id="PF00675">
    <property type="entry name" value="Peptidase_M16"/>
    <property type="match status" value="1"/>
</dbReference>
<evidence type="ECO:0000256" key="1">
    <source>
        <dbReference type="ARBA" id="ARBA00007261"/>
    </source>
</evidence>
<dbReference type="InterPro" id="IPR011249">
    <property type="entry name" value="Metalloenz_LuxS/M16"/>
</dbReference>
<dbReference type="InterPro" id="IPR007863">
    <property type="entry name" value="Peptidase_M16_C"/>
</dbReference>
<dbReference type="GO" id="GO:0004222">
    <property type="term" value="F:metalloendopeptidase activity"/>
    <property type="evidence" value="ECO:0007669"/>
    <property type="project" value="InterPro"/>
</dbReference>
<proteinExistence type="inferred from homology"/>
<evidence type="ECO:0008006" key="7">
    <source>
        <dbReference type="Google" id="ProtNLM"/>
    </source>
</evidence>
<evidence type="ECO:0000259" key="3">
    <source>
        <dbReference type="Pfam" id="PF00675"/>
    </source>
</evidence>
<feature type="domain" description="Peptidase M16 N-terminal" evidence="3">
    <location>
        <begin position="12"/>
        <end position="160"/>
    </location>
</feature>
<accession>A0A2H0W3L1</accession>
<dbReference type="InterPro" id="IPR001431">
    <property type="entry name" value="Pept_M16_Zn_BS"/>
</dbReference>
<dbReference type="Pfam" id="PF05193">
    <property type="entry name" value="Peptidase_M16_C"/>
    <property type="match status" value="1"/>
</dbReference>
<dbReference type="SUPFAM" id="SSF63411">
    <property type="entry name" value="LuxS/MPP-like metallohydrolase"/>
    <property type="match status" value="2"/>
</dbReference>
<dbReference type="InterPro" id="IPR050361">
    <property type="entry name" value="MPP/UQCRC_Complex"/>
</dbReference>
<dbReference type="GO" id="GO:0006508">
    <property type="term" value="P:proteolysis"/>
    <property type="evidence" value="ECO:0007669"/>
    <property type="project" value="InterPro"/>
</dbReference>
<evidence type="ECO:0000313" key="6">
    <source>
        <dbReference type="Proteomes" id="UP000230935"/>
    </source>
</evidence>
<organism evidence="5 6">
    <name type="scientific">Candidatus Buchananbacteria bacterium CG10_big_fil_rev_8_21_14_0_10_42_9</name>
    <dbReference type="NCBI Taxonomy" id="1974526"/>
    <lineage>
        <taxon>Bacteria</taxon>
        <taxon>Candidatus Buchananiibacteriota</taxon>
    </lineage>
</organism>
<dbReference type="EMBL" id="PEZZ01000020">
    <property type="protein sequence ID" value="PIS05121.1"/>
    <property type="molecule type" value="Genomic_DNA"/>
</dbReference>
<evidence type="ECO:0000313" key="5">
    <source>
        <dbReference type="EMBL" id="PIS05121.1"/>
    </source>
</evidence>
<dbReference type="PANTHER" id="PTHR11851:SF49">
    <property type="entry name" value="MITOCHONDRIAL-PROCESSING PEPTIDASE SUBUNIT ALPHA"/>
    <property type="match status" value="1"/>
</dbReference>
<dbReference type="AlphaFoldDB" id="A0A2H0W3L1"/>
<dbReference type="PROSITE" id="PS00143">
    <property type="entry name" value="INSULINASE"/>
    <property type="match status" value="1"/>
</dbReference>
<evidence type="ECO:0000256" key="2">
    <source>
        <dbReference type="RuleBase" id="RU004447"/>
    </source>
</evidence>
<sequence length="422" mass="47529">MIDKHILSNHARVVTAPVPGTDSVTVLVYFGVGSRYETKKINGVSHFLEHLFFKGTVRRPTSFDLTKELDSVGAEYNAFTSKDHTAYYVKTSADQVELAFDILSDMLLNSKFDPDEVNRERGVVVEELNMYEDNPMIHIDTVLENCIFGNQPLGWDIGGPRQVIKLVPRQAILDYKDTFYQAQNMVIAVTGKVSVKKARQLAKKYFNLMLSRPVPKAKKVKLHQKTARALLHYKKTEQSTMAVGFPAFDFNDPRLPAVSLLGIILGGNMSSRLFVEVREKHGLAYSVKAGVSGYADTGVFEIIAGVDSKRIKQAIEVILAELQKVKRYGVTAKELTMAKRYFKGQVTLALEDSAKVADWYGKQLILKNKLDTPQARIKKMERVTGPQVRKVSQLIFKQAKLNLAIIGPYKDRKSFERLLKLK</sequence>